<dbReference type="Proteomes" id="UP001189624">
    <property type="component" value="Chromosome 6"/>
</dbReference>
<dbReference type="AlphaFoldDB" id="A0AA86VST5"/>
<gene>
    <name evidence="1" type="ORF">AYBTSS11_LOCUS20135</name>
</gene>
<proteinExistence type="predicted"/>
<organism evidence="1 2">
    <name type="scientific">Sphenostylis stenocarpa</name>
    <dbReference type="NCBI Taxonomy" id="92480"/>
    <lineage>
        <taxon>Eukaryota</taxon>
        <taxon>Viridiplantae</taxon>
        <taxon>Streptophyta</taxon>
        <taxon>Embryophyta</taxon>
        <taxon>Tracheophyta</taxon>
        <taxon>Spermatophyta</taxon>
        <taxon>Magnoliopsida</taxon>
        <taxon>eudicotyledons</taxon>
        <taxon>Gunneridae</taxon>
        <taxon>Pentapetalae</taxon>
        <taxon>rosids</taxon>
        <taxon>fabids</taxon>
        <taxon>Fabales</taxon>
        <taxon>Fabaceae</taxon>
        <taxon>Papilionoideae</taxon>
        <taxon>50 kb inversion clade</taxon>
        <taxon>NPAAA clade</taxon>
        <taxon>indigoferoid/millettioid clade</taxon>
        <taxon>Phaseoleae</taxon>
        <taxon>Sphenostylis</taxon>
    </lineage>
</organism>
<dbReference type="EMBL" id="OY731403">
    <property type="protein sequence ID" value="CAJ1964113.1"/>
    <property type="molecule type" value="Genomic_DNA"/>
</dbReference>
<dbReference type="Gramene" id="rna-AYBTSS11_LOCUS20135">
    <property type="protein sequence ID" value="CAJ1964113.1"/>
    <property type="gene ID" value="gene-AYBTSS11_LOCUS20135"/>
</dbReference>
<evidence type="ECO:0000313" key="2">
    <source>
        <dbReference type="Proteomes" id="UP001189624"/>
    </source>
</evidence>
<keyword evidence="2" id="KW-1185">Reference proteome</keyword>
<sequence length="101" mass="10479">MEFVLVVGGAIHSGLGEGATGEGGKSVLEAGRWLSQWWLGVENRPWVARVMGCGEGGSRVVSEARVDSQWLSGLCKPTVVVGKSQLKVGEKSGGRVAAGVE</sequence>
<name>A0AA86VST5_9FABA</name>
<accession>A0AA86VST5</accession>
<reference evidence="1" key="1">
    <citation type="submission" date="2023-10" db="EMBL/GenBank/DDBJ databases">
        <authorList>
            <person name="Domelevo Entfellner J.-B."/>
        </authorList>
    </citation>
    <scope>NUCLEOTIDE SEQUENCE</scope>
</reference>
<evidence type="ECO:0000313" key="1">
    <source>
        <dbReference type="EMBL" id="CAJ1964113.1"/>
    </source>
</evidence>
<protein>
    <submittedName>
        <fullName evidence="1">Uncharacterized protein</fullName>
    </submittedName>
</protein>